<comment type="caution">
    <text evidence="2">The sequence shown here is derived from an EMBL/GenBank/DDBJ whole genome shotgun (WGS) entry which is preliminary data.</text>
</comment>
<keyword evidence="3" id="KW-1185">Reference proteome</keyword>
<accession>A0ABP7E8J0</accession>
<proteinExistence type="predicted"/>
<evidence type="ECO:0000313" key="2">
    <source>
        <dbReference type="EMBL" id="GAA3715770.1"/>
    </source>
</evidence>
<evidence type="ECO:0000313" key="3">
    <source>
        <dbReference type="Proteomes" id="UP001500051"/>
    </source>
</evidence>
<sequence length="171" mass="17998">MSRTTNRLAAVALGALVSVAGSTAAAQADTGTITDPKPNITKVKVSHGSTSIKVTTTTGAIRPGTYLTVYLDTDPDDPGPEYRHDLVPASELSPLMRIEKFGQQGVAVPCADLRGRGDVYGPTTVSVTVPRSCVGNPDEVRVSVRGYFDLKGPDVIDWAPGKKTFGGWVAR</sequence>
<dbReference type="RefSeq" id="WP_344814151.1">
    <property type="nucleotide sequence ID" value="NZ_BAAAYX010000020.1"/>
</dbReference>
<protein>
    <submittedName>
        <fullName evidence="2">Uncharacterized protein</fullName>
    </submittedName>
</protein>
<feature type="chain" id="PRO_5045313170" evidence="1">
    <location>
        <begin position="29"/>
        <end position="171"/>
    </location>
</feature>
<dbReference type="EMBL" id="BAAAYX010000020">
    <property type="protein sequence ID" value="GAA3715770.1"/>
    <property type="molecule type" value="Genomic_DNA"/>
</dbReference>
<evidence type="ECO:0000256" key="1">
    <source>
        <dbReference type="SAM" id="SignalP"/>
    </source>
</evidence>
<name>A0ABP7E8J0_9ACTN</name>
<dbReference type="Proteomes" id="UP001500051">
    <property type="component" value="Unassembled WGS sequence"/>
</dbReference>
<keyword evidence="1" id="KW-0732">Signal</keyword>
<gene>
    <name evidence="2" type="ORF">GCM10022204_39230</name>
</gene>
<organism evidence="2 3">
    <name type="scientific">Microlunatus aurantiacus</name>
    <dbReference type="NCBI Taxonomy" id="446786"/>
    <lineage>
        <taxon>Bacteria</taxon>
        <taxon>Bacillati</taxon>
        <taxon>Actinomycetota</taxon>
        <taxon>Actinomycetes</taxon>
        <taxon>Propionibacteriales</taxon>
        <taxon>Propionibacteriaceae</taxon>
        <taxon>Microlunatus</taxon>
    </lineage>
</organism>
<feature type="signal peptide" evidence="1">
    <location>
        <begin position="1"/>
        <end position="28"/>
    </location>
</feature>
<reference evidence="3" key="1">
    <citation type="journal article" date="2019" name="Int. J. Syst. Evol. Microbiol.">
        <title>The Global Catalogue of Microorganisms (GCM) 10K type strain sequencing project: providing services to taxonomists for standard genome sequencing and annotation.</title>
        <authorList>
            <consortium name="The Broad Institute Genomics Platform"/>
            <consortium name="The Broad Institute Genome Sequencing Center for Infectious Disease"/>
            <person name="Wu L."/>
            <person name="Ma J."/>
        </authorList>
    </citation>
    <scope>NUCLEOTIDE SEQUENCE [LARGE SCALE GENOMIC DNA]</scope>
    <source>
        <strain evidence="3">JCM 16548</strain>
    </source>
</reference>